<comment type="caution">
    <text evidence="1">The sequence shown here is derived from an EMBL/GenBank/DDBJ whole genome shotgun (WGS) entry which is preliminary data.</text>
</comment>
<dbReference type="AlphaFoldDB" id="A0A6G4WS50"/>
<evidence type="ECO:0000313" key="2">
    <source>
        <dbReference type="Proteomes" id="UP000477722"/>
    </source>
</evidence>
<evidence type="ECO:0000313" key="1">
    <source>
        <dbReference type="EMBL" id="NGO67457.1"/>
    </source>
</evidence>
<organism evidence="1 2">
    <name type="scientific">Streptomyces boncukensis</name>
    <dbReference type="NCBI Taxonomy" id="2711219"/>
    <lineage>
        <taxon>Bacteria</taxon>
        <taxon>Bacillati</taxon>
        <taxon>Actinomycetota</taxon>
        <taxon>Actinomycetes</taxon>
        <taxon>Kitasatosporales</taxon>
        <taxon>Streptomycetaceae</taxon>
        <taxon>Streptomyces</taxon>
    </lineage>
</organism>
<gene>
    <name evidence="1" type="ORF">G5C65_03620</name>
</gene>
<protein>
    <submittedName>
        <fullName evidence="1">Uncharacterized protein</fullName>
    </submittedName>
</protein>
<reference evidence="1 2" key="1">
    <citation type="submission" date="2020-02" db="EMBL/GenBank/DDBJ databases">
        <title>Whole-genome analyses of novel actinobacteria.</title>
        <authorList>
            <person name="Sahin N."/>
            <person name="Tatar D."/>
        </authorList>
    </citation>
    <scope>NUCLEOTIDE SEQUENCE [LARGE SCALE GENOMIC DNA]</scope>
    <source>
        <strain evidence="1 2">SB3404</strain>
    </source>
</reference>
<dbReference type="EMBL" id="JAAKZZ010000019">
    <property type="protein sequence ID" value="NGO67457.1"/>
    <property type="molecule type" value="Genomic_DNA"/>
</dbReference>
<name>A0A6G4WS50_9ACTN</name>
<accession>A0A6G4WS50</accession>
<dbReference type="Proteomes" id="UP000477722">
    <property type="component" value="Unassembled WGS sequence"/>
</dbReference>
<proteinExistence type="predicted"/>
<keyword evidence="2" id="KW-1185">Reference proteome</keyword>
<sequence>MTVRELVSLAGGAKRVVFRTGETLTLRAASTLTVLRTVEGWEGGRP</sequence>
<dbReference type="RefSeq" id="WP_165297117.1">
    <property type="nucleotide sequence ID" value="NZ_JAAKZZ010000019.1"/>
</dbReference>